<dbReference type="Gene3D" id="3.40.50.300">
    <property type="entry name" value="P-loop containing nucleotide triphosphate hydrolases"/>
    <property type="match status" value="1"/>
</dbReference>
<dbReference type="GO" id="GO:0004140">
    <property type="term" value="F:dephospho-CoA kinase activity"/>
    <property type="evidence" value="ECO:0007669"/>
    <property type="project" value="InterPro"/>
</dbReference>
<dbReference type="HAMAP" id="MF_00376">
    <property type="entry name" value="Dephospho_CoA_kinase"/>
    <property type="match status" value="1"/>
</dbReference>
<name>A0A0F8WNK5_9ZZZZ</name>
<reference evidence="3" key="1">
    <citation type="journal article" date="2015" name="Nature">
        <title>Complex archaea that bridge the gap between prokaryotes and eukaryotes.</title>
        <authorList>
            <person name="Spang A."/>
            <person name="Saw J.H."/>
            <person name="Jorgensen S.L."/>
            <person name="Zaremba-Niedzwiedzka K."/>
            <person name="Martijn J."/>
            <person name="Lind A.E."/>
            <person name="van Eijk R."/>
            <person name="Schleper C."/>
            <person name="Guy L."/>
            <person name="Ettema T.J."/>
        </authorList>
    </citation>
    <scope>NUCLEOTIDE SEQUENCE</scope>
</reference>
<dbReference type="PANTHER" id="PTHR10695">
    <property type="entry name" value="DEPHOSPHO-COA KINASE-RELATED"/>
    <property type="match status" value="1"/>
</dbReference>
<evidence type="ECO:0000256" key="2">
    <source>
        <dbReference type="ARBA" id="ARBA00022840"/>
    </source>
</evidence>
<dbReference type="PANTHER" id="PTHR10695:SF46">
    <property type="entry name" value="BIFUNCTIONAL COENZYME A SYNTHASE-RELATED"/>
    <property type="match status" value="1"/>
</dbReference>
<dbReference type="AlphaFoldDB" id="A0A0F8WNK5"/>
<dbReference type="GO" id="GO:0015937">
    <property type="term" value="P:coenzyme A biosynthetic process"/>
    <property type="evidence" value="ECO:0007669"/>
    <property type="project" value="InterPro"/>
</dbReference>
<comment type="caution">
    <text evidence="3">The sequence shown here is derived from an EMBL/GenBank/DDBJ whole genome shotgun (WGS) entry which is preliminary data.</text>
</comment>
<dbReference type="PROSITE" id="PS51219">
    <property type="entry name" value="DPCK"/>
    <property type="match status" value="1"/>
</dbReference>
<dbReference type="EMBL" id="LAZR01063981">
    <property type="protein sequence ID" value="KKK58437.1"/>
    <property type="molecule type" value="Genomic_DNA"/>
</dbReference>
<accession>A0A0F8WNK5</accession>
<dbReference type="NCBIfam" id="TIGR00152">
    <property type="entry name" value="dephospho-CoA kinase"/>
    <property type="match status" value="1"/>
</dbReference>
<dbReference type="CDD" id="cd02022">
    <property type="entry name" value="DPCK"/>
    <property type="match status" value="1"/>
</dbReference>
<evidence type="ECO:0008006" key="4">
    <source>
        <dbReference type="Google" id="ProtNLM"/>
    </source>
</evidence>
<gene>
    <name evidence="3" type="ORF">LCGC14_3044450</name>
</gene>
<proteinExistence type="inferred from homology"/>
<dbReference type="SUPFAM" id="SSF52540">
    <property type="entry name" value="P-loop containing nucleoside triphosphate hydrolases"/>
    <property type="match status" value="1"/>
</dbReference>
<dbReference type="Pfam" id="PF01121">
    <property type="entry name" value="CoaE"/>
    <property type="match status" value="1"/>
</dbReference>
<dbReference type="GO" id="GO:0005524">
    <property type="term" value="F:ATP binding"/>
    <property type="evidence" value="ECO:0007669"/>
    <property type="project" value="UniProtKB-KW"/>
</dbReference>
<dbReference type="InterPro" id="IPR001977">
    <property type="entry name" value="Depp_CoAkinase"/>
</dbReference>
<evidence type="ECO:0000256" key="1">
    <source>
        <dbReference type="ARBA" id="ARBA00022741"/>
    </source>
</evidence>
<protein>
    <recommendedName>
        <fullName evidence="4">Dephospho-CoA kinase</fullName>
    </recommendedName>
</protein>
<sequence length="189" mass="21173">MTIGITGRYCAGKSIASSVFEENGFTVINVDGVGHEALEVKKVEITRVFGNEILSAGRVDRKKLGGKVFKSPAEKEKLESIVHPWMVGRVKTMARKQKDTVINAALLIEMGLYRMCDFVMAVDIGDETALERGMSRDCLSKEEAARRIRAQIPLKEKLDFVDKVIDNNGDIKDFKKRVEQIIKTIRSKV</sequence>
<organism evidence="3">
    <name type="scientific">marine sediment metagenome</name>
    <dbReference type="NCBI Taxonomy" id="412755"/>
    <lineage>
        <taxon>unclassified sequences</taxon>
        <taxon>metagenomes</taxon>
        <taxon>ecological metagenomes</taxon>
    </lineage>
</organism>
<keyword evidence="1" id="KW-0547">Nucleotide-binding</keyword>
<keyword evidence="2" id="KW-0067">ATP-binding</keyword>
<dbReference type="InterPro" id="IPR027417">
    <property type="entry name" value="P-loop_NTPase"/>
</dbReference>
<evidence type="ECO:0000313" key="3">
    <source>
        <dbReference type="EMBL" id="KKK58437.1"/>
    </source>
</evidence>